<evidence type="ECO:0000313" key="2">
    <source>
        <dbReference type="EMBL" id="EED90869.1"/>
    </source>
</evidence>
<name>B8C6V6_THAPS</name>
<keyword evidence="3" id="KW-1185">Reference proteome</keyword>
<feature type="compositionally biased region" description="Basic and acidic residues" evidence="1">
    <location>
        <begin position="227"/>
        <end position="238"/>
    </location>
</feature>
<dbReference type="EMBL" id="CM000644">
    <property type="protein sequence ID" value="EED90869.1"/>
    <property type="molecule type" value="Genomic_DNA"/>
</dbReference>
<gene>
    <name evidence="2" type="ORF">THAPSDRAFT_23750</name>
</gene>
<feature type="region of interest" description="Disordered" evidence="1">
    <location>
        <begin position="223"/>
        <end position="250"/>
    </location>
</feature>
<dbReference type="PaxDb" id="35128-Thaps23750"/>
<dbReference type="AlphaFoldDB" id="B8C6V6"/>
<feature type="region of interest" description="Disordered" evidence="1">
    <location>
        <begin position="1"/>
        <end position="82"/>
    </location>
</feature>
<protein>
    <recommendedName>
        <fullName evidence="4">RanBP2-type domain-containing protein</fullName>
    </recommendedName>
</protein>
<accession>B8C6V6</accession>
<evidence type="ECO:0008006" key="4">
    <source>
        <dbReference type="Google" id="ProtNLM"/>
    </source>
</evidence>
<dbReference type="GeneID" id="7445594"/>
<sequence>MSREVAPHSGGDFVSEPAYRMKKKPERTAPRTRGNADGEESAADQYRAKITRKIRGDAALRASDPPRRITNQEQVGSRRLAASMDPLDSAAAAAAFEFEERLKNKMDKCKSKSNTLLNHAADVKMEVEAHSSKSTVQRRHDQFEARIQSKLNANKNNTPVSRPVSSNGVEASLKLAAYNEKIRRHKGLSSSPPRVVASSRIDTFEERLRQKLNGEVVCEGKVPDSIQTKRKEDPEDHGTTLSTRQKGKDVVVLEDKKNGLERSKGRGKRNSLSMISKVKGYRNLDGDVLDEESSRKEFNERMIRRNLRVGLGRAMSNRVIMDSLDNANKNHGEDIPATVTKEREVEHDIRASKGLSSDMYRAIMRSCSSSNLIPGSWECKRCTLVNEPVGLDEGTHCKVCFEPKALSREPSLNMKRLTLAPKDDLLVDSWSELEEVLDKAMRHSMPCGNDREDTRSSLNTLLNKTALLSAEDYTNARRDVRTSVPSAPSTQRRATLTDAWICKACTYRNIDIVAVFCGVCGGKRM</sequence>
<dbReference type="KEGG" id="tps:THAPSDRAFT_23750"/>
<dbReference type="InParanoid" id="B8C6V6"/>
<organism evidence="2 3">
    <name type="scientific">Thalassiosira pseudonana</name>
    <name type="common">Marine diatom</name>
    <name type="synonym">Cyclotella nana</name>
    <dbReference type="NCBI Taxonomy" id="35128"/>
    <lineage>
        <taxon>Eukaryota</taxon>
        <taxon>Sar</taxon>
        <taxon>Stramenopiles</taxon>
        <taxon>Ochrophyta</taxon>
        <taxon>Bacillariophyta</taxon>
        <taxon>Coscinodiscophyceae</taxon>
        <taxon>Thalassiosirophycidae</taxon>
        <taxon>Thalassiosirales</taxon>
        <taxon>Thalassiosiraceae</taxon>
        <taxon>Thalassiosira</taxon>
    </lineage>
</organism>
<reference evidence="2 3" key="1">
    <citation type="journal article" date="2004" name="Science">
        <title>The genome of the diatom Thalassiosira pseudonana: ecology, evolution, and metabolism.</title>
        <authorList>
            <person name="Armbrust E.V."/>
            <person name="Berges J.A."/>
            <person name="Bowler C."/>
            <person name="Green B.R."/>
            <person name="Martinez D."/>
            <person name="Putnam N.H."/>
            <person name="Zhou S."/>
            <person name="Allen A.E."/>
            <person name="Apt K.E."/>
            <person name="Bechner M."/>
            <person name="Brzezinski M.A."/>
            <person name="Chaal B.K."/>
            <person name="Chiovitti A."/>
            <person name="Davis A.K."/>
            <person name="Demarest M.S."/>
            <person name="Detter J.C."/>
            <person name="Glavina T."/>
            <person name="Goodstein D."/>
            <person name="Hadi M.Z."/>
            <person name="Hellsten U."/>
            <person name="Hildebrand M."/>
            <person name="Jenkins B.D."/>
            <person name="Jurka J."/>
            <person name="Kapitonov V.V."/>
            <person name="Kroger N."/>
            <person name="Lau W.W."/>
            <person name="Lane T.W."/>
            <person name="Larimer F.W."/>
            <person name="Lippmeier J.C."/>
            <person name="Lucas S."/>
            <person name="Medina M."/>
            <person name="Montsant A."/>
            <person name="Obornik M."/>
            <person name="Parker M.S."/>
            <person name="Palenik B."/>
            <person name="Pazour G.J."/>
            <person name="Richardson P.M."/>
            <person name="Rynearson T.A."/>
            <person name="Saito M.A."/>
            <person name="Schwartz D.C."/>
            <person name="Thamatrakoln K."/>
            <person name="Valentin K."/>
            <person name="Vardi A."/>
            <person name="Wilkerson F.P."/>
            <person name="Rokhsar D.S."/>
        </authorList>
    </citation>
    <scope>NUCLEOTIDE SEQUENCE [LARGE SCALE GENOMIC DNA]</scope>
    <source>
        <strain evidence="2 3">CCMP1335</strain>
    </source>
</reference>
<reference evidence="2 3" key="2">
    <citation type="journal article" date="2008" name="Nature">
        <title>The Phaeodactylum genome reveals the evolutionary history of diatom genomes.</title>
        <authorList>
            <person name="Bowler C."/>
            <person name="Allen A.E."/>
            <person name="Badger J.H."/>
            <person name="Grimwood J."/>
            <person name="Jabbari K."/>
            <person name="Kuo A."/>
            <person name="Maheswari U."/>
            <person name="Martens C."/>
            <person name="Maumus F."/>
            <person name="Otillar R.P."/>
            <person name="Rayko E."/>
            <person name="Salamov A."/>
            <person name="Vandepoele K."/>
            <person name="Beszteri B."/>
            <person name="Gruber A."/>
            <person name="Heijde M."/>
            <person name="Katinka M."/>
            <person name="Mock T."/>
            <person name="Valentin K."/>
            <person name="Verret F."/>
            <person name="Berges J.A."/>
            <person name="Brownlee C."/>
            <person name="Cadoret J.P."/>
            <person name="Chiovitti A."/>
            <person name="Choi C.J."/>
            <person name="Coesel S."/>
            <person name="De Martino A."/>
            <person name="Detter J.C."/>
            <person name="Durkin C."/>
            <person name="Falciatore A."/>
            <person name="Fournet J."/>
            <person name="Haruta M."/>
            <person name="Huysman M.J."/>
            <person name="Jenkins B.D."/>
            <person name="Jiroutova K."/>
            <person name="Jorgensen R.E."/>
            <person name="Joubert Y."/>
            <person name="Kaplan A."/>
            <person name="Kroger N."/>
            <person name="Kroth P.G."/>
            <person name="La Roche J."/>
            <person name="Lindquist E."/>
            <person name="Lommer M."/>
            <person name="Martin-Jezequel V."/>
            <person name="Lopez P.J."/>
            <person name="Lucas S."/>
            <person name="Mangogna M."/>
            <person name="McGinnis K."/>
            <person name="Medlin L.K."/>
            <person name="Montsant A."/>
            <person name="Oudot-Le Secq M.P."/>
            <person name="Napoli C."/>
            <person name="Obornik M."/>
            <person name="Parker M.S."/>
            <person name="Petit J.L."/>
            <person name="Porcel B.M."/>
            <person name="Poulsen N."/>
            <person name="Robison M."/>
            <person name="Rychlewski L."/>
            <person name="Rynearson T.A."/>
            <person name="Schmutz J."/>
            <person name="Shapiro H."/>
            <person name="Siaut M."/>
            <person name="Stanley M."/>
            <person name="Sussman M.R."/>
            <person name="Taylor A.R."/>
            <person name="Vardi A."/>
            <person name="von Dassow P."/>
            <person name="Vyverman W."/>
            <person name="Willis A."/>
            <person name="Wyrwicz L.S."/>
            <person name="Rokhsar D.S."/>
            <person name="Weissenbach J."/>
            <person name="Armbrust E.V."/>
            <person name="Green B.R."/>
            <person name="Van de Peer Y."/>
            <person name="Grigoriev I.V."/>
        </authorList>
    </citation>
    <scope>NUCLEOTIDE SEQUENCE [LARGE SCALE GENOMIC DNA]</scope>
    <source>
        <strain evidence="2 3">CCMP1335</strain>
    </source>
</reference>
<dbReference type="Proteomes" id="UP000001449">
    <property type="component" value="Chromosome 8"/>
</dbReference>
<dbReference type="RefSeq" id="XP_002292018.1">
    <property type="nucleotide sequence ID" value="XM_002291982.1"/>
</dbReference>
<evidence type="ECO:0000256" key="1">
    <source>
        <dbReference type="SAM" id="MobiDB-lite"/>
    </source>
</evidence>
<proteinExistence type="predicted"/>
<dbReference type="HOGENOM" id="CLU_519288_0_0_1"/>
<evidence type="ECO:0000313" key="3">
    <source>
        <dbReference type="Proteomes" id="UP000001449"/>
    </source>
</evidence>